<gene>
    <name evidence="1" type="ORF">GCM10007100_08270</name>
</gene>
<dbReference type="AlphaFoldDB" id="A0A918WGT7"/>
<accession>A0A918WGT7</accession>
<dbReference type="EMBL" id="BMXI01000003">
    <property type="protein sequence ID" value="GHC45337.1"/>
    <property type="molecule type" value="Genomic_DNA"/>
</dbReference>
<comment type="caution">
    <text evidence="1">The sequence shown here is derived from an EMBL/GenBank/DDBJ whole genome shotgun (WGS) entry which is preliminary data.</text>
</comment>
<name>A0A918WGT7_9BACT</name>
<organism evidence="1 2">
    <name type="scientific">Roseibacillus persicicus</name>
    <dbReference type="NCBI Taxonomy" id="454148"/>
    <lineage>
        <taxon>Bacteria</taxon>
        <taxon>Pseudomonadati</taxon>
        <taxon>Verrucomicrobiota</taxon>
        <taxon>Verrucomicrobiia</taxon>
        <taxon>Verrucomicrobiales</taxon>
        <taxon>Verrucomicrobiaceae</taxon>
        <taxon>Roseibacillus</taxon>
    </lineage>
</organism>
<protein>
    <submittedName>
        <fullName evidence="1">Uncharacterized protein</fullName>
    </submittedName>
</protein>
<dbReference type="PROSITE" id="PS51257">
    <property type="entry name" value="PROKAR_LIPOPROTEIN"/>
    <property type="match status" value="1"/>
</dbReference>
<reference evidence="1" key="1">
    <citation type="journal article" date="2014" name="Int. J. Syst. Evol. Microbiol.">
        <title>Complete genome sequence of Corynebacterium casei LMG S-19264T (=DSM 44701T), isolated from a smear-ripened cheese.</title>
        <authorList>
            <consortium name="US DOE Joint Genome Institute (JGI-PGF)"/>
            <person name="Walter F."/>
            <person name="Albersmeier A."/>
            <person name="Kalinowski J."/>
            <person name="Ruckert C."/>
        </authorList>
    </citation>
    <scope>NUCLEOTIDE SEQUENCE</scope>
    <source>
        <strain evidence="1">KCTC 12988</strain>
    </source>
</reference>
<sequence>MSGAFKLTILTLAVVSGFGCKQIKKSLSEFASAGEEMAAPALPDSESLAGVDGLPVVKRFSTITPSTMLSFIAAGDRISVVEFYSDT</sequence>
<keyword evidence="2" id="KW-1185">Reference proteome</keyword>
<evidence type="ECO:0000313" key="2">
    <source>
        <dbReference type="Proteomes" id="UP000644507"/>
    </source>
</evidence>
<dbReference type="Proteomes" id="UP000644507">
    <property type="component" value="Unassembled WGS sequence"/>
</dbReference>
<dbReference type="RefSeq" id="WP_194598366.1">
    <property type="nucleotide sequence ID" value="NZ_BMXI01000003.1"/>
</dbReference>
<evidence type="ECO:0000313" key="1">
    <source>
        <dbReference type="EMBL" id="GHC45337.1"/>
    </source>
</evidence>
<reference evidence="1" key="2">
    <citation type="submission" date="2020-09" db="EMBL/GenBank/DDBJ databases">
        <authorList>
            <person name="Sun Q."/>
            <person name="Kim S."/>
        </authorList>
    </citation>
    <scope>NUCLEOTIDE SEQUENCE</scope>
    <source>
        <strain evidence="1">KCTC 12988</strain>
    </source>
</reference>
<proteinExistence type="predicted"/>